<dbReference type="GeneID" id="36550169"/>
<organism evidence="2 3">
    <name type="scientific">Aspergillus steynii IBT 23096</name>
    <dbReference type="NCBI Taxonomy" id="1392250"/>
    <lineage>
        <taxon>Eukaryota</taxon>
        <taxon>Fungi</taxon>
        <taxon>Dikarya</taxon>
        <taxon>Ascomycota</taxon>
        <taxon>Pezizomycotina</taxon>
        <taxon>Eurotiomycetes</taxon>
        <taxon>Eurotiomycetidae</taxon>
        <taxon>Eurotiales</taxon>
        <taxon>Aspergillaceae</taxon>
        <taxon>Aspergillus</taxon>
        <taxon>Aspergillus subgen. Circumdati</taxon>
    </lineage>
</organism>
<protein>
    <submittedName>
        <fullName evidence="2">Uncharacterized protein</fullName>
    </submittedName>
</protein>
<name>A0A2I2GBR5_9EURO</name>
<reference evidence="2 3" key="1">
    <citation type="submission" date="2016-12" db="EMBL/GenBank/DDBJ databases">
        <title>The genomes of Aspergillus section Nigri reveals drivers in fungal speciation.</title>
        <authorList>
            <consortium name="DOE Joint Genome Institute"/>
            <person name="Vesth T.C."/>
            <person name="Nybo J."/>
            <person name="Theobald S."/>
            <person name="Brandl J."/>
            <person name="Frisvad J.C."/>
            <person name="Nielsen K.F."/>
            <person name="Lyhne E.K."/>
            <person name="Kogle M.E."/>
            <person name="Kuo A."/>
            <person name="Riley R."/>
            <person name="Clum A."/>
            <person name="Nolan M."/>
            <person name="Lipzen A."/>
            <person name="Salamov A."/>
            <person name="Henrissat B."/>
            <person name="Wiebenga A."/>
            <person name="De Vries R.P."/>
            <person name="Grigoriev I.V."/>
            <person name="Mortensen U.H."/>
            <person name="Andersen M.R."/>
            <person name="Baker S.E."/>
        </authorList>
    </citation>
    <scope>NUCLEOTIDE SEQUENCE [LARGE SCALE GENOMIC DNA]</scope>
    <source>
        <strain evidence="2 3">IBT 23096</strain>
    </source>
</reference>
<accession>A0A2I2GBR5</accession>
<evidence type="ECO:0000313" key="3">
    <source>
        <dbReference type="Proteomes" id="UP000234275"/>
    </source>
</evidence>
<keyword evidence="3" id="KW-1185">Reference proteome</keyword>
<gene>
    <name evidence="2" type="ORF">P170DRAFT_141641</name>
</gene>
<dbReference type="AlphaFoldDB" id="A0A2I2GBR5"/>
<evidence type="ECO:0000313" key="2">
    <source>
        <dbReference type="EMBL" id="PLB50316.1"/>
    </source>
</evidence>
<sequence>MNAKNMDRQSWEPYSSTYSRLECSIHSQDSCYASDEVSMTSTKLPAPNSLASALKAPLRPILKSILKRPCAKSEDGSESGYGSHEMSDGECINASDITSESGDDLLEQSDDESVDASDDESDESDDEMYYVTAWEDDTDASDSDESDIMSEYGEEDGVDSLDGSFISFESPGVRFNSEIIYHEATYFSDADDEDEEPQTGMTCHEMMLLARECNTEDKDSDEAEISKCIKEMPEHYPSDLVDVDKCLFAAYMHGIQGIADPEYKARLRARTKEVRAGRTQSPYLDSKEPNYIYIDQALNHVLGSFSNLVTEEELDDLVTISDSKGLTQRLPGAAETLDRYLTGKIEDLLLERLATDDVIIGSDELSFFAGGIGFAIEHWRPYVCCH</sequence>
<dbReference type="Proteomes" id="UP000234275">
    <property type="component" value="Unassembled WGS sequence"/>
</dbReference>
<dbReference type="VEuPathDB" id="FungiDB:P170DRAFT_141641"/>
<proteinExistence type="predicted"/>
<evidence type="ECO:0000256" key="1">
    <source>
        <dbReference type="SAM" id="MobiDB-lite"/>
    </source>
</evidence>
<dbReference type="EMBL" id="MSFO01000003">
    <property type="protein sequence ID" value="PLB50316.1"/>
    <property type="molecule type" value="Genomic_DNA"/>
</dbReference>
<feature type="region of interest" description="Disordered" evidence="1">
    <location>
        <begin position="69"/>
        <end position="126"/>
    </location>
</feature>
<dbReference type="OrthoDB" id="4199007at2759"/>
<dbReference type="RefSeq" id="XP_024705618.1">
    <property type="nucleotide sequence ID" value="XM_024842472.1"/>
</dbReference>
<feature type="compositionally biased region" description="Acidic residues" evidence="1">
    <location>
        <begin position="101"/>
        <end position="126"/>
    </location>
</feature>
<comment type="caution">
    <text evidence="2">The sequence shown here is derived from an EMBL/GenBank/DDBJ whole genome shotgun (WGS) entry which is preliminary data.</text>
</comment>